<protein>
    <submittedName>
        <fullName evidence="5">AraC family transcriptional regulator</fullName>
    </submittedName>
</protein>
<dbReference type="SUPFAM" id="SSF46689">
    <property type="entry name" value="Homeodomain-like"/>
    <property type="match status" value="2"/>
</dbReference>
<dbReference type="SUPFAM" id="SSF51215">
    <property type="entry name" value="Regulatory protein AraC"/>
    <property type="match status" value="1"/>
</dbReference>
<evidence type="ECO:0000256" key="2">
    <source>
        <dbReference type="ARBA" id="ARBA00023125"/>
    </source>
</evidence>
<dbReference type="EMBL" id="VBSX01000038">
    <property type="protein sequence ID" value="TLQ17053.1"/>
    <property type="molecule type" value="Genomic_DNA"/>
</dbReference>
<keyword evidence="2" id="KW-0238">DNA-binding</keyword>
<dbReference type="Pfam" id="PF12833">
    <property type="entry name" value="HTH_18"/>
    <property type="match status" value="1"/>
</dbReference>
<feature type="domain" description="HTH araC/xylS-type" evidence="4">
    <location>
        <begin position="181"/>
        <end position="278"/>
    </location>
</feature>
<evidence type="ECO:0000256" key="1">
    <source>
        <dbReference type="ARBA" id="ARBA00023015"/>
    </source>
</evidence>
<keyword evidence="1" id="KW-0805">Transcription regulation</keyword>
<dbReference type="GO" id="GO:0043565">
    <property type="term" value="F:sequence-specific DNA binding"/>
    <property type="evidence" value="ECO:0007669"/>
    <property type="project" value="InterPro"/>
</dbReference>
<comment type="caution">
    <text evidence="5">The sequence shown here is derived from an EMBL/GenBank/DDBJ whole genome shotgun (WGS) entry which is preliminary data.</text>
</comment>
<accession>A0A5R9CQ09</accession>
<evidence type="ECO:0000256" key="3">
    <source>
        <dbReference type="ARBA" id="ARBA00023163"/>
    </source>
</evidence>
<dbReference type="InterPro" id="IPR020449">
    <property type="entry name" value="Tscrpt_reg_AraC-type_HTH"/>
</dbReference>
<dbReference type="Proteomes" id="UP000305100">
    <property type="component" value="Unassembled WGS sequence"/>
</dbReference>
<dbReference type="InterPro" id="IPR037923">
    <property type="entry name" value="HTH-like"/>
</dbReference>
<proteinExistence type="predicted"/>
<dbReference type="GO" id="GO:0003700">
    <property type="term" value="F:DNA-binding transcription factor activity"/>
    <property type="evidence" value="ECO:0007669"/>
    <property type="project" value="InterPro"/>
</dbReference>
<dbReference type="PROSITE" id="PS00041">
    <property type="entry name" value="HTH_ARAC_FAMILY_1"/>
    <property type="match status" value="1"/>
</dbReference>
<dbReference type="Gene3D" id="2.60.120.10">
    <property type="entry name" value="Jelly Rolls"/>
    <property type="match status" value="1"/>
</dbReference>
<dbReference type="PROSITE" id="PS01124">
    <property type="entry name" value="HTH_ARAC_FAMILY_2"/>
    <property type="match status" value="1"/>
</dbReference>
<sequence length="282" mass="32740">MTIINLPADGTLPTDIVCSHNRNRFHDTPFHHHSHHIELYLFISGNVTFFTKNEAFPLKRGYLIAIPDGVWHRAVTRDDVPYERIFLNIDIDLIKQLSTPKTDLYRCFDVSDPKEINILNLGSDAFDDYVNFCDELIPTLDKDAYGNDIHQRILLAEILLLANKVHKIKKQPRNIIPPFLEKVTHFIDENLADDLSLAAFSKHFYLNSTYLDRYFKRYMGLSLHQYVTEKRIEQAKQLLRAGKNVTEVCAKSGFGNYSNFIRSFNKRVGISPGKYRTKYQSK</sequence>
<dbReference type="PANTHER" id="PTHR43280:SF34">
    <property type="entry name" value="ARAC-FAMILY TRANSCRIPTIONAL REGULATOR"/>
    <property type="match status" value="1"/>
</dbReference>
<gene>
    <name evidence="5" type="ORF">FEZ41_12210</name>
</gene>
<keyword evidence="3" id="KW-0804">Transcription</keyword>
<dbReference type="Pfam" id="PF02311">
    <property type="entry name" value="AraC_binding"/>
    <property type="match status" value="1"/>
</dbReference>
<dbReference type="InterPro" id="IPR009057">
    <property type="entry name" value="Homeodomain-like_sf"/>
</dbReference>
<dbReference type="CDD" id="cd02208">
    <property type="entry name" value="cupin_RmlC-like"/>
    <property type="match status" value="1"/>
</dbReference>
<evidence type="ECO:0000313" key="5">
    <source>
        <dbReference type="EMBL" id="TLQ17053.1"/>
    </source>
</evidence>
<dbReference type="PANTHER" id="PTHR43280">
    <property type="entry name" value="ARAC-FAMILY TRANSCRIPTIONAL REGULATOR"/>
    <property type="match status" value="1"/>
</dbReference>
<reference evidence="5 6" key="1">
    <citation type="submission" date="2019-05" db="EMBL/GenBank/DDBJ databases">
        <title>The metagenome of a microbial culture collection derived from dairy environment covers the genomic content of the human microbiome.</title>
        <authorList>
            <person name="Roder T."/>
            <person name="Wuthrich D."/>
            <person name="Sattari Z."/>
            <person name="Von Ah U."/>
            <person name="Bar C."/>
            <person name="Ronchi F."/>
            <person name="Macpherson A.J."/>
            <person name="Ganal-Vonarburg S.C."/>
            <person name="Bruggmann R."/>
            <person name="Vergeres G."/>
        </authorList>
    </citation>
    <scope>NUCLEOTIDE SEQUENCE [LARGE SCALE GENOMIC DNA]</scope>
    <source>
        <strain evidence="5 6">FAM 1079</strain>
    </source>
</reference>
<evidence type="ECO:0000259" key="4">
    <source>
        <dbReference type="PROSITE" id="PS01124"/>
    </source>
</evidence>
<dbReference type="OrthoDB" id="2211832at2"/>
<dbReference type="PRINTS" id="PR00032">
    <property type="entry name" value="HTHARAC"/>
</dbReference>
<dbReference type="SMART" id="SM00342">
    <property type="entry name" value="HTH_ARAC"/>
    <property type="match status" value="1"/>
</dbReference>
<dbReference type="InterPro" id="IPR018060">
    <property type="entry name" value="HTH_AraC"/>
</dbReference>
<organism evidence="5 6">
    <name type="scientific">Lentilactobacillus parafarraginis</name>
    <dbReference type="NCBI Taxonomy" id="390842"/>
    <lineage>
        <taxon>Bacteria</taxon>
        <taxon>Bacillati</taxon>
        <taxon>Bacillota</taxon>
        <taxon>Bacilli</taxon>
        <taxon>Lactobacillales</taxon>
        <taxon>Lactobacillaceae</taxon>
        <taxon>Lentilactobacillus</taxon>
    </lineage>
</organism>
<dbReference type="Gene3D" id="1.10.10.60">
    <property type="entry name" value="Homeodomain-like"/>
    <property type="match status" value="2"/>
</dbReference>
<dbReference type="InterPro" id="IPR018062">
    <property type="entry name" value="HTH_AraC-typ_CS"/>
</dbReference>
<dbReference type="InterPro" id="IPR003313">
    <property type="entry name" value="AraC-bd"/>
</dbReference>
<name>A0A5R9CQ09_9LACO</name>
<dbReference type="AlphaFoldDB" id="A0A5R9CQ09"/>
<evidence type="ECO:0000313" key="6">
    <source>
        <dbReference type="Proteomes" id="UP000305100"/>
    </source>
</evidence>
<dbReference type="InterPro" id="IPR014710">
    <property type="entry name" value="RmlC-like_jellyroll"/>
</dbReference>